<gene>
    <name evidence="1" type="ORF">PSYICH_LOCUS6088</name>
</gene>
<dbReference type="Proteomes" id="UP001153636">
    <property type="component" value="Chromosome 18"/>
</dbReference>
<evidence type="ECO:0000313" key="2">
    <source>
        <dbReference type="Proteomes" id="UP001153636"/>
    </source>
</evidence>
<reference evidence="1" key="1">
    <citation type="submission" date="2022-01" db="EMBL/GenBank/DDBJ databases">
        <authorList>
            <person name="King R."/>
        </authorList>
    </citation>
    <scope>NUCLEOTIDE SEQUENCE</scope>
</reference>
<dbReference type="AlphaFoldDB" id="A0A9P0CV56"/>
<proteinExistence type="predicted"/>
<name>A0A9P0CV56_9CUCU</name>
<dbReference type="EMBL" id="OV651830">
    <property type="protein sequence ID" value="CAH1105257.1"/>
    <property type="molecule type" value="Genomic_DNA"/>
</dbReference>
<keyword evidence="2" id="KW-1185">Reference proteome</keyword>
<accession>A0A9P0CV56</accession>
<evidence type="ECO:0000313" key="1">
    <source>
        <dbReference type="EMBL" id="CAH1105257.1"/>
    </source>
</evidence>
<dbReference type="OrthoDB" id="6779929at2759"/>
<sequence length="497" mass="57773">MADFITEITSQLKNINAAACGSKYTRTVQKRTMSKAFYSGFQDYQLKLNLLYLLDGTDRYEEFKLSTKNEDAANFDDVVYETPEDTTLVQAIHFPEVDVDQKINKYDLFKYLADVQNVKFKTDNIRNVIICIYCTSPESINKFLSNEIQRCVKDNSVVPFENVKCYSFDQNEDLEKYISENKPEIPKNVVRSSLDKLLLVPISENDLDQKIQKLIEKMQILSNVMSPLLAMIIILDKIKTWYNASEGTYLTEKNLLAYIAEINCTIYIDSKIKASSESLKEIAFKDKIYSYFSDNINNNNLLLIKIENKESYKGYELIIWKLLLEKLKSENRNGTNKAEYELLEKMLFVDPEVPLDTSITINIIESFELPKYSCLVIPIFGDFRQLYLIKSELKKAINIQREQTSKRIIAVSNIARRAHLCYFFSNFKIIDEPIVNGMIRFSNLCIKLKETNERKNNKMKTDKRIKSKMEANKLESNVNKVTKMSSVVTKDRKKCLF</sequence>
<protein>
    <submittedName>
        <fullName evidence="1">Uncharacterized protein</fullName>
    </submittedName>
</protein>
<organism evidence="1 2">
    <name type="scientific">Psylliodes chrysocephalus</name>
    <dbReference type="NCBI Taxonomy" id="3402493"/>
    <lineage>
        <taxon>Eukaryota</taxon>
        <taxon>Metazoa</taxon>
        <taxon>Ecdysozoa</taxon>
        <taxon>Arthropoda</taxon>
        <taxon>Hexapoda</taxon>
        <taxon>Insecta</taxon>
        <taxon>Pterygota</taxon>
        <taxon>Neoptera</taxon>
        <taxon>Endopterygota</taxon>
        <taxon>Coleoptera</taxon>
        <taxon>Polyphaga</taxon>
        <taxon>Cucujiformia</taxon>
        <taxon>Chrysomeloidea</taxon>
        <taxon>Chrysomelidae</taxon>
        <taxon>Galerucinae</taxon>
        <taxon>Alticini</taxon>
        <taxon>Psylliodes</taxon>
    </lineage>
</organism>